<organism evidence="1 2">
    <name type="scientific">Ancylostoma ceylanicum</name>
    <dbReference type="NCBI Taxonomy" id="53326"/>
    <lineage>
        <taxon>Eukaryota</taxon>
        <taxon>Metazoa</taxon>
        <taxon>Ecdysozoa</taxon>
        <taxon>Nematoda</taxon>
        <taxon>Chromadorea</taxon>
        <taxon>Rhabditida</taxon>
        <taxon>Rhabditina</taxon>
        <taxon>Rhabditomorpha</taxon>
        <taxon>Strongyloidea</taxon>
        <taxon>Ancylostomatidae</taxon>
        <taxon>Ancylostomatinae</taxon>
        <taxon>Ancylostoma</taxon>
    </lineage>
</organism>
<accession>A0A016SKS8</accession>
<proteinExistence type="predicted"/>
<name>A0A016SKS8_9BILA</name>
<evidence type="ECO:0000313" key="2">
    <source>
        <dbReference type="Proteomes" id="UP000024635"/>
    </source>
</evidence>
<dbReference type="EMBL" id="JARK01001543">
    <property type="protein sequence ID" value="EYB91313.1"/>
    <property type="molecule type" value="Genomic_DNA"/>
</dbReference>
<dbReference type="AlphaFoldDB" id="A0A016SKS8"/>
<comment type="caution">
    <text evidence="1">The sequence shown here is derived from an EMBL/GenBank/DDBJ whole genome shotgun (WGS) entry which is preliminary data.</text>
</comment>
<keyword evidence="2" id="KW-1185">Reference proteome</keyword>
<protein>
    <submittedName>
        <fullName evidence="1">Uncharacterized protein</fullName>
    </submittedName>
</protein>
<gene>
    <name evidence="1" type="primary">Acey_s0207.g2019</name>
    <name evidence="1" type="ORF">Y032_0207g2019</name>
</gene>
<evidence type="ECO:0000313" key="1">
    <source>
        <dbReference type="EMBL" id="EYB91313.1"/>
    </source>
</evidence>
<reference evidence="2" key="1">
    <citation type="journal article" date="2015" name="Nat. Genet.">
        <title>The genome and transcriptome of the zoonotic hookworm Ancylostoma ceylanicum identify infection-specific gene families.</title>
        <authorList>
            <person name="Schwarz E.M."/>
            <person name="Hu Y."/>
            <person name="Antoshechkin I."/>
            <person name="Miller M.M."/>
            <person name="Sternberg P.W."/>
            <person name="Aroian R.V."/>
        </authorList>
    </citation>
    <scope>NUCLEOTIDE SEQUENCE</scope>
    <source>
        <strain evidence="2">HY135</strain>
    </source>
</reference>
<sequence>MKGHEVASLRLPRVNMLTHTDLPVVNMVTNALTFWIISVMHPGHEIVFFVDELAAVFLFSGFDVHVRNVV</sequence>
<dbReference type="Proteomes" id="UP000024635">
    <property type="component" value="Unassembled WGS sequence"/>
</dbReference>